<keyword evidence="4" id="KW-0067">ATP-binding</keyword>
<dbReference type="InterPro" id="IPR000890">
    <property type="entry name" value="Aliphatic_acid_kin_short-chain"/>
</dbReference>
<dbReference type="GO" id="GO:0006083">
    <property type="term" value="P:acetate metabolic process"/>
    <property type="evidence" value="ECO:0007669"/>
    <property type="project" value="TreeGrafter"/>
</dbReference>
<dbReference type="InterPro" id="IPR043129">
    <property type="entry name" value="ATPase_NBD"/>
</dbReference>
<sequence length="70" mass="7430">GGIGENAPDVRASVIEGLSVLGVELDKEANDCRGKEVKISTPESKIAVYVIPTDEEVMLARDAYKNLANA</sequence>
<accession>J9FL90</accession>
<feature type="non-terminal residue" evidence="5">
    <location>
        <position position="1"/>
    </location>
</feature>
<dbReference type="Pfam" id="PF00871">
    <property type="entry name" value="Acetate_kinase"/>
    <property type="match status" value="1"/>
</dbReference>
<comment type="caution">
    <text evidence="5">The sequence shown here is derived from an EMBL/GenBank/DDBJ whole genome shotgun (WGS) entry which is preliminary data.</text>
</comment>
<keyword evidence="1" id="KW-0808">Transferase</keyword>
<evidence type="ECO:0000256" key="4">
    <source>
        <dbReference type="ARBA" id="ARBA00022840"/>
    </source>
</evidence>
<protein>
    <submittedName>
        <fullName evidence="5">Acetate and butyrate kinase</fullName>
    </submittedName>
</protein>
<dbReference type="PANTHER" id="PTHR21060:SF15">
    <property type="entry name" value="ACETATE KINASE-RELATED"/>
    <property type="match status" value="1"/>
</dbReference>
<dbReference type="GO" id="GO:0005524">
    <property type="term" value="F:ATP binding"/>
    <property type="evidence" value="ECO:0007669"/>
    <property type="project" value="UniProtKB-KW"/>
</dbReference>
<reference evidence="5" key="1">
    <citation type="journal article" date="2012" name="PLoS ONE">
        <title>Gene sets for utilization of primary and secondary nutrition supplies in the distal gut of endangered iberian lynx.</title>
        <authorList>
            <person name="Alcaide M."/>
            <person name="Messina E."/>
            <person name="Richter M."/>
            <person name="Bargiela R."/>
            <person name="Peplies J."/>
            <person name="Huws S.A."/>
            <person name="Newbold C.J."/>
            <person name="Golyshin P.N."/>
            <person name="Simon M.A."/>
            <person name="Lopez G."/>
            <person name="Yakimov M.M."/>
            <person name="Ferrer M."/>
        </authorList>
    </citation>
    <scope>NUCLEOTIDE SEQUENCE</scope>
</reference>
<evidence type="ECO:0000256" key="3">
    <source>
        <dbReference type="ARBA" id="ARBA00022777"/>
    </source>
</evidence>
<name>J9FL90_9ZZZZ</name>
<dbReference type="AlphaFoldDB" id="J9FL90"/>
<proteinExistence type="predicted"/>
<keyword evidence="3 5" id="KW-0418">Kinase</keyword>
<gene>
    <name evidence="5" type="ORF">EVA_16706</name>
</gene>
<evidence type="ECO:0000313" key="5">
    <source>
        <dbReference type="EMBL" id="EJW95188.1"/>
    </source>
</evidence>
<dbReference type="Gene3D" id="3.30.420.40">
    <property type="match status" value="1"/>
</dbReference>
<organism evidence="5">
    <name type="scientific">gut metagenome</name>
    <dbReference type="NCBI Taxonomy" id="749906"/>
    <lineage>
        <taxon>unclassified sequences</taxon>
        <taxon>metagenomes</taxon>
        <taxon>organismal metagenomes</taxon>
    </lineage>
</organism>
<dbReference type="GO" id="GO:0008776">
    <property type="term" value="F:acetate kinase activity"/>
    <property type="evidence" value="ECO:0007669"/>
    <property type="project" value="TreeGrafter"/>
</dbReference>
<evidence type="ECO:0000256" key="2">
    <source>
        <dbReference type="ARBA" id="ARBA00022741"/>
    </source>
</evidence>
<dbReference type="EMBL" id="AMCI01005947">
    <property type="protein sequence ID" value="EJW95188.1"/>
    <property type="molecule type" value="Genomic_DNA"/>
</dbReference>
<evidence type="ECO:0000256" key="1">
    <source>
        <dbReference type="ARBA" id="ARBA00022679"/>
    </source>
</evidence>
<dbReference type="PANTHER" id="PTHR21060">
    <property type="entry name" value="ACETATE KINASE"/>
    <property type="match status" value="1"/>
</dbReference>
<keyword evidence="2" id="KW-0547">Nucleotide-binding</keyword>
<dbReference type="SUPFAM" id="SSF53067">
    <property type="entry name" value="Actin-like ATPase domain"/>
    <property type="match status" value="1"/>
</dbReference>